<dbReference type="InterPro" id="IPR046342">
    <property type="entry name" value="CBS_dom_sf"/>
</dbReference>
<evidence type="ECO:0000259" key="7">
    <source>
        <dbReference type="PROSITE" id="PS51371"/>
    </source>
</evidence>
<name>A0A8J4Q9W6_9ROSI</name>
<keyword evidence="5" id="KW-0868">Chloride</keyword>
<dbReference type="PANTHER" id="PTHR11689:SF92">
    <property type="entry name" value="CHLORIDE CHANNEL-LIKE PROTEIN CLC-G-RELATED"/>
    <property type="match status" value="1"/>
</dbReference>
<evidence type="ECO:0000256" key="3">
    <source>
        <dbReference type="ARBA" id="ARBA00023065"/>
    </source>
</evidence>
<evidence type="ECO:0000256" key="6">
    <source>
        <dbReference type="PROSITE-ProRule" id="PRU00703"/>
    </source>
</evidence>
<keyword evidence="1" id="KW-0813">Transport</keyword>
<comment type="caution">
    <text evidence="8">The sequence shown here is derived from an EMBL/GenBank/DDBJ whole genome shotgun (WGS) entry which is preliminary data.</text>
</comment>
<dbReference type="Proteomes" id="UP000737018">
    <property type="component" value="Unassembled WGS sequence"/>
</dbReference>
<gene>
    <name evidence="8" type="ORF">CMV_029859</name>
</gene>
<evidence type="ECO:0000313" key="9">
    <source>
        <dbReference type="Proteomes" id="UP000737018"/>
    </source>
</evidence>
<evidence type="ECO:0000256" key="2">
    <source>
        <dbReference type="ARBA" id="ARBA00022737"/>
    </source>
</evidence>
<proteinExistence type="predicted"/>
<dbReference type="InterPro" id="IPR000644">
    <property type="entry name" value="CBS_dom"/>
</dbReference>
<dbReference type="OrthoDB" id="428525at2759"/>
<dbReference type="SUPFAM" id="SSF54631">
    <property type="entry name" value="CBS-domain pair"/>
    <property type="match status" value="1"/>
</dbReference>
<organism evidence="8 9">
    <name type="scientific">Castanea mollissima</name>
    <name type="common">Chinese chestnut</name>
    <dbReference type="NCBI Taxonomy" id="60419"/>
    <lineage>
        <taxon>Eukaryota</taxon>
        <taxon>Viridiplantae</taxon>
        <taxon>Streptophyta</taxon>
        <taxon>Embryophyta</taxon>
        <taxon>Tracheophyta</taxon>
        <taxon>Spermatophyta</taxon>
        <taxon>Magnoliopsida</taxon>
        <taxon>eudicotyledons</taxon>
        <taxon>Gunneridae</taxon>
        <taxon>Pentapetalae</taxon>
        <taxon>rosids</taxon>
        <taxon>fabids</taxon>
        <taxon>Fagales</taxon>
        <taxon>Fagaceae</taxon>
        <taxon>Castanea</taxon>
    </lineage>
</organism>
<dbReference type="EMBL" id="JRKL02012852">
    <property type="protein sequence ID" value="KAF3943599.1"/>
    <property type="molecule type" value="Genomic_DNA"/>
</dbReference>
<keyword evidence="3" id="KW-0406">Ion transport</keyword>
<evidence type="ECO:0000256" key="5">
    <source>
        <dbReference type="ARBA" id="ARBA00023214"/>
    </source>
</evidence>
<evidence type="ECO:0000256" key="1">
    <source>
        <dbReference type="ARBA" id="ARBA00022448"/>
    </source>
</evidence>
<protein>
    <recommendedName>
        <fullName evidence="7">CBS domain-containing protein</fullName>
    </recommendedName>
</protein>
<dbReference type="GO" id="GO:0015108">
    <property type="term" value="F:chloride transmembrane transporter activity"/>
    <property type="evidence" value="ECO:0007669"/>
    <property type="project" value="TreeGrafter"/>
</dbReference>
<dbReference type="GO" id="GO:0009705">
    <property type="term" value="C:plant-type vacuole membrane"/>
    <property type="evidence" value="ECO:0007669"/>
    <property type="project" value="TreeGrafter"/>
</dbReference>
<dbReference type="AlphaFoldDB" id="A0A8J4Q9W6"/>
<dbReference type="InterPro" id="IPR051280">
    <property type="entry name" value="Cl-channel/antiporter"/>
</dbReference>
<evidence type="ECO:0000313" key="8">
    <source>
        <dbReference type="EMBL" id="KAF3943599.1"/>
    </source>
</evidence>
<dbReference type="PROSITE" id="PS51371">
    <property type="entry name" value="CBS"/>
    <property type="match status" value="1"/>
</dbReference>
<sequence>MASLYLMSLRFLNPQYYLFSATDFAKRGSGNGDKIEDIELNEEEMDMLIDLHPFTNASPYTVVETMSLAKARILFREVGLRHLLVIPKISSRSPVVGILTRHDFMPEHILSLHPLLLELMGVLFKWLALIWMTNCHTVKQKFGGSIQGHYRGFATGCCRNLQTATWNEVKIISNSLLEYWSSVLSATVFFKNWITSKDKSMLIIYYLSSYCLSFRSNFSHFGSFEKISN</sequence>
<accession>A0A8J4Q9W6</accession>
<feature type="domain" description="CBS" evidence="7">
    <location>
        <begin position="54"/>
        <end position="115"/>
    </location>
</feature>
<evidence type="ECO:0000256" key="4">
    <source>
        <dbReference type="ARBA" id="ARBA00023122"/>
    </source>
</evidence>
<reference evidence="8" key="1">
    <citation type="submission" date="2020-03" db="EMBL/GenBank/DDBJ databases">
        <title>Castanea mollissima Vanexum genome sequencing.</title>
        <authorList>
            <person name="Staton M."/>
        </authorList>
    </citation>
    <scope>NUCLEOTIDE SEQUENCE</scope>
    <source>
        <tissue evidence="8">Leaf</tissue>
    </source>
</reference>
<keyword evidence="4 6" id="KW-0129">CBS domain</keyword>
<dbReference type="PANTHER" id="PTHR11689">
    <property type="entry name" value="CHLORIDE CHANNEL PROTEIN CLC FAMILY MEMBER"/>
    <property type="match status" value="1"/>
</dbReference>
<keyword evidence="2" id="KW-0677">Repeat</keyword>
<keyword evidence="9" id="KW-1185">Reference proteome</keyword>